<keyword evidence="2" id="KW-1003">Cell membrane</keyword>
<feature type="transmembrane region" description="Helical" evidence="6">
    <location>
        <begin position="106"/>
        <end position="125"/>
    </location>
</feature>
<proteinExistence type="predicted"/>
<evidence type="ECO:0000256" key="2">
    <source>
        <dbReference type="ARBA" id="ARBA00022475"/>
    </source>
</evidence>
<dbReference type="Pfam" id="PF01810">
    <property type="entry name" value="LysE"/>
    <property type="match status" value="1"/>
</dbReference>
<evidence type="ECO:0000256" key="1">
    <source>
        <dbReference type="ARBA" id="ARBA00004651"/>
    </source>
</evidence>
<sequence>MGFGGSFVGAIPLGPINMSILKASAQRDIQSAKQMCFGAATVELLFGSVALLIGAMFIHYLDAHPIIRGIIGGILVLIGLVVLLLKPKSSDKESYWAKFPAYFRGIIVALLNPQAIPYWVLIFTLHPLTQHQEAQHYITLALFLIGVFCGKYAILRSYSVIGMKYSDRLMGHQRKLNAILGIIFIFIGLMQVRFLF</sequence>
<keyword evidence="5 6" id="KW-0472">Membrane</keyword>
<dbReference type="PANTHER" id="PTHR30086">
    <property type="entry name" value="ARGININE EXPORTER PROTEIN ARGO"/>
    <property type="match status" value="1"/>
</dbReference>
<dbReference type="EMBL" id="AP025295">
    <property type="protein sequence ID" value="BDD01746.1"/>
    <property type="molecule type" value="Genomic_DNA"/>
</dbReference>
<keyword evidence="7" id="KW-0614">Plasmid</keyword>
<feature type="transmembrane region" description="Helical" evidence="6">
    <location>
        <begin position="176"/>
        <end position="195"/>
    </location>
</feature>
<feature type="transmembrane region" description="Helical" evidence="6">
    <location>
        <begin position="137"/>
        <end position="155"/>
    </location>
</feature>
<evidence type="ECO:0008006" key="9">
    <source>
        <dbReference type="Google" id="ProtNLM"/>
    </source>
</evidence>
<reference evidence="7 8" key="1">
    <citation type="submission" date="2021-12" db="EMBL/GenBank/DDBJ databases">
        <title>Genome sequencing of bacteria with rrn-lacking chromosome and rrn-plasmid.</title>
        <authorList>
            <person name="Anda M."/>
            <person name="Iwasaki W."/>
        </authorList>
    </citation>
    <scope>NUCLEOTIDE SEQUENCE [LARGE SCALE GENOMIC DNA]</scope>
    <source>
        <strain evidence="7 8">NBRC 101262</strain>
        <plasmid evidence="7 8">pPP3</plasmid>
    </source>
</reference>
<geneLocation type="plasmid" evidence="7 8">
    <name>pPP3</name>
</geneLocation>
<protein>
    <recommendedName>
        <fullName evidence="9">Threonine/homoserine/homoserine lactone efflux protein</fullName>
    </recommendedName>
</protein>
<comment type="subcellular location">
    <subcellularLocation>
        <location evidence="1">Cell membrane</location>
        <topology evidence="1">Multi-pass membrane protein</topology>
    </subcellularLocation>
</comment>
<dbReference type="RefSeq" id="WP_332920347.1">
    <property type="nucleotide sequence ID" value="NZ_AP025295.1"/>
</dbReference>
<feature type="transmembrane region" description="Helical" evidence="6">
    <location>
        <begin position="6"/>
        <end position="25"/>
    </location>
</feature>
<dbReference type="InterPro" id="IPR001123">
    <property type="entry name" value="LeuE-type"/>
</dbReference>
<evidence type="ECO:0000256" key="5">
    <source>
        <dbReference type="ARBA" id="ARBA00023136"/>
    </source>
</evidence>
<evidence type="ECO:0000256" key="4">
    <source>
        <dbReference type="ARBA" id="ARBA00022989"/>
    </source>
</evidence>
<keyword evidence="4 6" id="KW-1133">Transmembrane helix</keyword>
<feature type="transmembrane region" description="Helical" evidence="6">
    <location>
        <begin position="37"/>
        <end position="60"/>
    </location>
</feature>
<keyword evidence="3 6" id="KW-0812">Transmembrane</keyword>
<dbReference type="Proteomes" id="UP001354989">
    <property type="component" value="Plasmid pPP3"/>
</dbReference>
<dbReference type="PANTHER" id="PTHR30086:SF20">
    <property type="entry name" value="ARGININE EXPORTER PROTEIN ARGO-RELATED"/>
    <property type="match status" value="1"/>
</dbReference>
<evidence type="ECO:0000256" key="6">
    <source>
        <dbReference type="SAM" id="Phobius"/>
    </source>
</evidence>
<gene>
    <name evidence="7" type="ORF">PEPS_40260</name>
</gene>
<evidence type="ECO:0000313" key="8">
    <source>
        <dbReference type="Proteomes" id="UP001354989"/>
    </source>
</evidence>
<organism evidence="7 8">
    <name type="scientific">Persicobacter psychrovividus</name>
    <dbReference type="NCBI Taxonomy" id="387638"/>
    <lineage>
        <taxon>Bacteria</taxon>
        <taxon>Pseudomonadati</taxon>
        <taxon>Bacteroidota</taxon>
        <taxon>Cytophagia</taxon>
        <taxon>Cytophagales</taxon>
        <taxon>Persicobacteraceae</taxon>
        <taxon>Persicobacter</taxon>
    </lineage>
</organism>
<accession>A0ABN6LFK0</accession>
<evidence type="ECO:0000256" key="3">
    <source>
        <dbReference type="ARBA" id="ARBA00022692"/>
    </source>
</evidence>
<feature type="transmembrane region" description="Helical" evidence="6">
    <location>
        <begin position="66"/>
        <end position="85"/>
    </location>
</feature>
<keyword evidence="8" id="KW-1185">Reference proteome</keyword>
<name>A0ABN6LFK0_9BACT</name>
<evidence type="ECO:0000313" key="7">
    <source>
        <dbReference type="EMBL" id="BDD01746.1"/>
    </source>
</evidence>